<dbReference type="OrthoDB" id="9781180at2"/>
<keyword evidence="1" id="KW-0418">Kinase</keyword>
<proteinExistence type="predicted"/>
<reference evidence="1 2" key="1">
    <citation type="submission" date="2016-10" db="EMBL/GenBank/DDBJ databases">
        <authorList>
            <person name="de Groot N.N."/>
        </authorList>
    </citation>
    <scope>NUCLEOTIDE SEQUENCE [LARGE SCALE GENOMIC DNA]</scope>
    <source>
        <strain evidence="1 2">D31d</strain>
    </source>
</reference>
<protein>
    <submittedName>
        <fullName evidence="1">Cytidylate kinase</fullName>
    </submittedName>
</protein>
<dbReference type="Proteomes" id="UP000182257">
    <property type="component" value="Unassembled WGS sequence"/>
</dbReference>
<dbReference type="RefSeq" id="WP_074760645.1">
    <property type="nucleotide sequence ID" value="NZ_FNRF01000002.1"/>
</dbReference>
<accession>A0A1H4AEK6</accession>
<name>A0A1H4AEK6_XYLRU</name>
<evidence type="ECO:0000313" key="2">
    <source>
        <dbReference type="Proteomes" id="UP000182257"/>
    </source>
</evidence>
<sequence>MNKDEKFVITISRQFGTGGHEIGAEIARRLGVKLLDKQILNEVAKRTQAVEDAMEKIEARNPLWRDDFTNFYRNYMAKAEYDGAEQDQTSHELFEAQCQTIKMIAQKESCVIVGRCGFYIFKDHPNALKIFVHSSEDCRKRRIAEKYGLDLRDAAAMVVDNDYSRELYTKTYTGCEWFDARNYDISLDVRKFGINGAVDFLMKCIE</sequence>
<dbReference type="EMBL" id="FNRF01000002">
    <property type="protein sequence ID" value="SEA33954.1"/>
    <property type="molecule type" value="Genomic_DNA"/>
</dbReference>
<gene>
    <name evidence="1" type="ORF">SAMN05216462_1167</name>
</gene>
<dbReference type="InterPro" id="IPR027417">
    <property type="entry name" value="P-loop_NTPase"/>
</dbReference>
<dbReference type="GO" id="GO:0016301">
    <property type="term" value="F:kinase activity"/>
    <property type="evidence" value="ECO:0007669"/>
    <property type="project" value="UniProtKB-KW"/>
</dbReference>
<evidence type="ECO:0000313" key="1">
    <source>
        <dbReference type="EMBL" id="SEA33954.1"/>
    </source>
</evidence>
<organism evidence="1 2">
    <name type="scientific">Xylanibacter ruminicola</name>
    <name type="common">Prevotella ruminicola</name>
    <dbReference type="NCBI Taxonomy" id="839"/>
    <lineage>
        <taxon>Bacteria</taxon>
        <taxon>Pseudomonadati</taxon>
        <taxon>Bacteroidota</taxon>
        <taxon>Bacteroidia</taxon>
        <taxon>Bacteroidales</taxon>
        <taxon>Prevotellaceae</taxon>
        <taxon>Xylanibacter</taxon>
    </lineage>
</organism>
<keyword evidence="1" id="KW-0808">Transferase</keyword>
<dbReference type="AlphaFoldDB" id="A0A1H4AEK6"/>
<dbReference type="Pfam" id="PF13189">
    <property type="entry name" value="Cytidylate_kin2"/>
    <property type="match status" value="1"/>
</dbReference>
<dbReference type="SUPFAM" id="SSF52540">
    <property type="entry name" value="P-loop containing nucleoside triphosphate hydrolases"/>
    <property type="match status" value="1"/>
</dbReference>
<dbReference type="Gene3D" id="3.40.50.300">
    <property type="entry name" value="P-loop containing nucleotide triphosphate hydrolases"/>
    <property type="match status" value="1"/>
</dbReference>